<evidence type="ECO:0000256" key="1">
    <source>
        <dbReference type="ARBA" id="ARBA00006756"/>
    </source>
</evidence>
<name>A0AAV7DZK9_ARIFI</name>
<comment type="function">
    <text evidence="3">Component of the exocyst complex.</text>
</comment>
<accession>A0AAV7DZK9</accession>
<keyword evidence="3" id="KW-0268">Exocytosis</keyword>
<dbReference type="Gene3D" id="1.20.1280.170">
    <property type="entry name" value="Exocyst complex component Exo70"/>
    <property type="match status" value="1"/>
</dbReference>
<sequence>MDKRFRALLQTLSSTSRDMVPLQSLAMANKTLDARINRAVSPAVKLLRSFKRVESLQKRLILLSDEIAGGGRLANLVKYVDCVGRLNSAIDAVVKEREPVVQKLQEVVEFLSRTKAADEARIRRVREILVTLKALYETEVDALKYEGTLDEALLSLQDEYERILQHLKHRNIGDSEEIDVEEIDEFDLASEQEIQVLRRISETLAGNDCLDICIDIFVKVRYKRAAKALMRLSPDYLRTYVPEEIDQMEWESLETAISLWIEHFELAVKRVLKSEKELCNRVLSGLMDGVLWAECFVKIADKIMAVFFRFGEGVARSSKEPQKLFKLLDLFESLDKMKPEFSRVFEGEAGADICSRFRELEKLLVHSSCRVFWEFGLQIEGNQDGFPPGDGSVTKLVRYAVNYLKYLASENYRSPMARILRTEQVWKMGMLSKPETDEDVLRESISNVMEALRRNVEDKKSRYHGDGVLPHVFSMNAYWYVYMRVKGSDLGSLVGEQWLKATFKTAAEESAYRYQNQAWGPAVECLGVEADGQGDSREGEVGAAGTVARARLEAFLRGIEECSELHRSAYVIPDVDLRAQIRDAVVKLVVPTYASFIQSHAHLLHARSYLSTESVRQLVGQAFEETNYPRTLVRRRDLRAR</sequence>
<dbReference type="Proteomes" id="UP000825729">
    <property type="component" value="Unassembled WGS sequence"/>
</dbReference>
<keyword evidence="6" id="KW-1185">Reference proteome</keyword>
<dbReference type="GO" id="GO:0015031">
    <property type="term" value="P:protein transport"/>
    <property type="evidence" value="ECO:0007669"/>
    <property type="project" value="UniProtKB-KW"/>
</dbReference>
<evidence type="ECO:0000256" key="3">
    <source>
        <dbReference type="RuleBase" id="RU365026"/>
    </source>
</evidence>
<organism evidence="5 6">
    <name type="scientific">Aristolochia fimbriata</name>
    <name type="common">White veined hardy Dutchman's pipe vine</name>
    <dbReference type="NCBI Taxonomy" id="158543"/>
    <lineage>
        <taxon>Eukaryota</taxon>
        <taxon>Viridiplantae</taxon>
        <taxon>Streptophyta</taxon>
        <taxon>Embryophyta</taxon>
        <taxon>Tracheophyta</taxon>
        <taxon>Spermatophyta</taxon>
        <taxon>Magnoliopsida</taxon>
        <taxon>Magnoliidae</taxon>
        <taxon>Piperales</taxon>
        <taxon>Aristolochiaceae</taxon>
        <taxon>Aristolochia</taxon>
    </lineage>
</organism>
<evidence type="ECO:0000259" key="4">
    <source>
        <dbReference type="Pfam" id="PF03081"/>
    </source>
</evidence>
<dbReference type="GO" id="GO:0006887">
    <property type="term" value="P:exocytosis"/>
    <property type="evidence" value="ECO:0007669"/>
    <property type="project" value="UniProtKB-KW"/>
</dbReference>
<keyword evidence="3" id="KW-0653">Protein transport</keyword>
<evidence type="ECO:0000313" key="6">
    <source>
        <dbReference type="Proteomes" id="UP000825729"/>
    </source>
</evidence>
<dbReference type="InterPro" id="IPR004140">
    <property type="entry name" value="Exo70"/>
</dbReference>
<comment type="caution">
    <text evidence="5">The sequence shown here is derived from an EMBL/GenBank/DDBJ whole genome shotgun (WGS) entry which is preliminary data.</text>
</comment>
<dbReference type="Pfam" id="PF03081">
    <property type="entry name" value="Exo70_C"/>
    <property type="match status" value="1"/>
</dbReference>
<proteinExistence type="inferred from homology"/>
<dbReference type="EMBL" id="JAINDJ010000007">
    <property type="protein sequence ID" value="KAG9441719.1"/>
    <property type="molecule type" value="Genomic_DNA"/>
</dbReference>
<gene>
    <name evidence="5" type="ORF">H6P81_017573</name>
</gene>
<protein>
    <recommendedName>
        <fullName evidence="3">Exocyst subunit Exo70 family protein</fullName>
    </recommendedName>
</protein>
<dbReference type="InterPro" id="IPR046364">
    <property type="entry name" value="Exo70_C"/>
</dbReference>
<evidence type="ECO:0000313" key="5">
    <source>
        <dbReference type="EMBL" id="KAG9441719.1"/>
    </source>
</evidence>
<dbReference type="PANTHER" id="PTHR12542">
    <property type="entry name" value="EXOCYST COMPLEX PROTEIN EXO70"/>
    <property type="match status" value="1"/>
</dbReference>
<evidence type="ECO:0000256" key="2">
    <source>
        <dbReference type="ARBA" id="ARBA00022448"/>
    </source>
</evidence>
<dbReference type="InterPro" id="IPR016159">
    <property type="entry name" value="Cullin_repeat-like_dom_sf"/>
</dbReference>
<dbReference type="GO" id="GO:0000145">
    <property type="term" value="C:exocyst"/>
    <property type="evidence" value="ECO:0007669"/>
    <property type="project" value="InterPro"/>
</dbReference>
<dbReference type="SUPFAM" id="SSF74788">
    <property type="entry name" value="Cullin repeat-like"/>
    <property type="match status" value="1"/>
</dbReference>
<reference evidence="5 6" key="1">
    <citation type="submission" date="2021-07" db="EMBL/GenBank/DDBJ databases">
        <title>The Aristolochia fimbriata genome: insights into angiosperm evolution, floral development and chemical biosynthesis.</title>
        <authorList>
            <person name="Jiao Y."/>
        </authorList>
    </citation>
    <scope>NUCLEOTIDE SEQUENCE [LARGE SCALE GENOMIC DNA]</scope>
    <source>
        <strain evidence="5">IBCAS-2021</strain>
        <tissue evidence="5">Leaf</tissue>
    </source>
</reference>
<dbReference type="GO" id="GO:0005546">
    <property type="term" value="F:phosphatidylinositol-4,5-bisphosphate binding"/>
    <property type="evidence" value="ECO:0007669"/>
    <property type="project" value="InterPro"/>
</dbReference>
<dbReference type="PANTHER" id="PTHR12542:SF90">
    <property type="entry name" value="EXOCYST COMPLEX COMPONENT EXO70I"/>
    <property type="match status" value="1"/>
</dbReference>
<dbReference type="AlphaFoldDB" id="A0AAV7DZK9"/>
<keyword evidence="2 3" id="KW-0813">Transport</keyword>
<feature type="domain" description="Exocyst complex subunit Exo70 C-terminal" evidence="4">
    <location>
        <begin position="260"/>
        <end position="609"/>
    </location>
</feature>
<comment type="similarity">
    <text evidence="1 3">Belongs to the EXO70 family.</text>
</comment>